<sequence length="674" mass="75191">MNRKRHLNRACTFRFRRFARKAYSAFSSMHRVVNIGVVAGCMLTFAHATQTAAQPAAAPDALPTDSLREETLEEVTVTASHLETPLSQTSKIVTVITRAQIEQAPVRSIQDLLVYAANVDVIQRGGHGVQSDISIRGGSADQTAVLLNGVNFSNPHTGHYSFDLPINLSDIERIEIVHGPSALIYGSSAFSGGINIITKQKVETPLYLAAEAGMHALRGGEVRGALEAGPTTSSLSVGHRASDGYIAGSDYAIWNAFWQTRVRFSGDNRLDIQAGYENKNYGANTFYTALYPNQYERTSAWTGSVKGAFGGALKVVPILYWNRHYDQFDLIKDTDKGRNFHRGDTYGANLIFQYTWRGGVTSLGGELRREEIISSKLGTPMATPNGHYTRSDARTIVSATAEHTWTWQRWAASAGVMMQRNTLLDGVRFYPSAGLAYRPTDDLKLNATWSRSTRMPTFTDLYYTTETHTANVGLKPERSESVDLGVTFTRPAVSLRLVGYLMWGRDVIDWVRDSGTAKWASWNFTEIDKQGVEVGATFRPGAIWPSMRGTVLNVDYARMNQTADSHGLESRYSLNYLRDKVTVGLQHPIFRGLTASWHFRAQKRMGSYRRYVDKKDMGLEPYPAFSTLDLKLNYAVRKFDFHLDLNNMFNVTYYDIGNVPQAGFWLMGGVAFKL</sequence>
<keyword evidence="9 10" id="KW-0998">Cell outer membrane</keyword>
<keyword evidence="6 11" id="KW-0798">TonB box</keyword>
<dbReference type="GO" id="GO:0009279">
    <property type="term" value="C:cell outer membrane"/>
    <property type="evidence" value="ECO:0007669"/>
    <property type="project" value="UniProtKB-SubCell"/>
</dbReference>
<dbReference type="InterPro" id="IPR036942">
    <property type="entry name" value="Beta-barrel_TonB_sf"/>
</dbReference>
<keyword evidence="5" id="KW-0732">Signal</keyword>
<reference evidence="14 15" key="1">
    <citation type="submission" date="2013-11" db="EMBL/GenBank/DDBJ databases">
        <title>Single cell genomics of uncultured Tannerella BU063 (oral taxon 286).</title>
        <authorList>
            <person name="Beall C.J."/>
            <person name="Campbell A.G."/>
            <person name="Griffen A.L."/>
            <person name="Podar M."/>
            <person name="Leys E.J."/>
        </authorList>
    </citation>
    <scope>NUCLEOTIDE SEQUENCE [LARGE SCALE GENOMIC DNA]</scope>
    <source>
        <strain evidence="14">Cell 2</strain>
    </source>
</reference>
<evidence type="ECO:0000256" key="2">
    <source>
        <dbReference type="ARBA" id="ARBA00022448"/>
    </source>
</evidence>
<dbReference type="Gene3D" id="2.40.170.20">
    <property type="entry name" value="TonB-dependent receptor, beta-barrel domain"/>
    <property type="match status" value="1"/>
</dbReference>
<comment type="subcellular location">
    <subcellularLocation>
        <location evidence="1 10">Cell outer membrane</location>
        <topology evidence="1 10">Multi-pass membrane protein</topology>
    </subcellularLocation>
</comment>
<dbReference type="EMBL" id="AYUF01000421">
    <property type="protein sequence ID" value="ETK02033.1"/>
    <property type="molecule type" value="Genomic_DNA"/>
</dbReference>
<dbReference type="GO" id="GO:0015344">
    <property type="term" value="F:siderophore uptake transmembrane transporter activity"/>
    <property type="evidence" value="ECO:0007669"/>
    <property type="project" value="TreeGrafter"/>
</dbReference>
<evidence type="ECO:0000256" key="8">
    <source>
        <dbReference type="ARBA" id="ARBA00023170"/>
    </source>
</evidence>
<evidence type="ECO:0000259" key="13">
    <source>
        <dbReference type="Pfam" id="PF07715"/>
    </source>
</evidence>
<organism evidence="14 15">
    <name type="scientific">Tannerella sp. oral taxon BU063 isolate Cell 2</name>
    <dbReference type="NCBI Taxonomy" id="1411148"/>
    <lineage>
        <taxon>Bacteria</taxon>
        <taxon>Pseudomonadati</taxon>
        <taxon>Bacteroidota</taxon>
        <taxon>Bacteroidia</taxon>
        <taxon>Bacteroidales</taxon>
        <taxon>Tannerellaceae</taxon>
        <taxon>Tannerella</taxon>
    </lineage>
</organism>
<feature type="domain" description="TonB-dependent receptor-like beta-barrel" evidence="12">
    <location>
        <begin position="245"/>
        <end position="647"/>
    </location>
</feature>
<dbReference type="GO" id="GO:0044718">
    <property type="term" value="P:siderophore transmembrane transport"/>
    <property type="evidence" value="ECO:0007669"/>
    <property type="project" value="TreeGrafter"/>
</dbReference>
<dbReference type="InterPro" id="IPR012910">
    <property type="entry name" value="Plug_dom"/>
</dbReference>
<evidence type="ECO:0000256" key="6">
    <source>
        <dbReference type="ARBA" id="ARBA00023077"/>
    </source>
</evidence>
<dbReference type="Gene3D" id="2.170.130.10">
    <property type="entry name" value="TonB-dependent receptor, plug domain"/>
    <property type="match status" value="1"/>
</dbReference>
<dbReference type="SUPFAM" id="SSF56935">
    <property type="entry name" value="Porins"/>
    <property type="match status" value="1"/>
</dbReference>
<evidence type="ECO:0000256" key="5">
    <source>
        <dbReference type="ARBA" id="ARBA00022729"/>
    </source>
</evidence>
<dbReference type="PROSITE" id="PS52016">
    <property type="entry name" value="TONB_DEPENDENT_REC_3"/>
    <property type="match status" value="1"/>
</dbReference>
<evidence type="ECO:0000256" key="7">
    <source>
        <dbReference type="ARBA" id="ARBA00023136"/>
    </source>
</evidence>
<keyword evidence="7 10" id="KW-0472">Membrane</keyword>
<evidence type="ECO:0000313" key="15">
    <source>
        <dbReference type="Proteomes" id="UP000018837"/>
    </source>
</evidence>
<evidence type="ECO:0000256" key="10">
    <source>
        <dbReference type="PROSITE-ProRule" id="PRU01360"/>
    </source>
</evidence>
<evidence type="ECO:0000256" key="3">
    <source>
        <dbReference type="ARBA" id="ARBA00022452"/>
    </source>
</evidence>
<evidence type="ECO:0000256" key="9">
    <source>
        <dbReference type="ARBA" id="ARBA00023237"/>
    </source>
</evidence>
<dbReference type="PANTHER" id="PTHR30069">
    <property type="entry name" value="TONB-DEPENDENT OUTER MEMBRANE RECEPTOR"/>
    <property type="match status" value="1"/>
</dbReference>
<accession>W2C4P0</accession>
<keyword evidence="8 14" id="KW-0675">Receptor</keyword>
<evidence type="ECO:0000256" key="11">
    <source>
        <dbReference type="RuleBase" id="RU003357"/>
    </source>
</evidence>
<dbReference type="PANTHER" id="PTHR30069:SF29">
    <property type="entry name" value="HEMOGLOBIN AND HEMOGLOBIN-HAPTOGLOBIN-BINDING PROTEIN 1-RELATED"/>
    <property type="match status" value="1"/>
</dbReference>
<comment type="similarity">
    <text evidence="10 11">Belongs to the TonB-dependent receptor family.</text>
</comment>
<protein>
    <submittedName>
        <fullName evidence="14">TonB-dependent receptor</fullName>
    </submittedName>
</protein>
<keyword evidence="2 10" id="KW-0813">Transport</keyword>
<evidence type="ECO:0000259" key="12">
    <source>
        <dbReference type="Pfam" id="PF00593"/>
    </source>
</evidence>
<feature type="domain" description="TonB-dependent receptor plug" evidence="13">
    <location>
        <begin position="86"/>
        <end position="192"/>
    </location>
</feature>
<keyword evidence="3 10" id="KW-1134">Transmembrane beta strand</keyword>
<dbReference type="InterPro" id="IPR000531">
    <property type="entry name" value="Beta-barrel_TonB"/>
</dbReference>
<comment type="caution">
    <text evidence="14">The sequence shown here is derived from an EMBL/GenBank/DDBJ whole genome shotgun (WGS) entry which is preliminary data.</text>
</comment>
<gene>
    <name evidence="14" type="ORF">N425_06370</name>
</gene>
<dbReference type="InterPro" id="IPR039426">
    <property type="entry name" value="TonB-dep_rcpt-like"/>
</dbReference>
<evidence type="ECO:0000313" key="14">
    <source>
        <dbReference type="EMBL" id="ETK02033.1"/>
    </source>
</evidence>
<proteinExistence type="inferred from homology"/>
<dbReference type="Pfam" id="PF00593">
    <property type="entry name" value="TonB_dep_Rec_b-barrel"/>
    <property type="match status" value="1"/>
</dbReference>
<dbReference type="Proteomes" id="UP000018837">
    <property type="component" value="Unassembled WGS sequence"/>
</dbReference>
<dbReference type="PATRIC" id="fig|1411148.3.peg.949"/>
<evidence type="ECO:0000256" key="1">
    <source>
        <dbReference type="ARBA" id="ARBA00004571"/>
    </source>
</evidence>
<dbReference type="Pfam" id="PF07715">
    <property type="entry name" value="Plug"/>
    <property type="match status" value="1"/>
</dbReference>
<evidence type="ECO:0000256" key="4">
    <source>
        <dbReference type="ARBA" id="ARBA00022692"/>
    </source>
</evidence>
<name>W2C4P0_9BACT</name>
<dbReference type="InterPro" id="IPR037066">
    <property type="entry name" value="Plug_dom_sf"/>
</dbReference>
<keyword evidence="4 10" id="KW-0812">Transmembrane</keyword>
<dbReference type="AlphaFoldDB" id="W2C4P0"/>